<dbReference type="InterPro" id="IPR037229">
    <property type="entry name" value="Ribosomal_bL35_sf"/>
</dbReference>
<name>A0A7X1E4E4_9BACT</name>
<dbReference type="Pfam" id="PF01632">
    <property type="entry name" value="Ribosomal_L35p"/>
    <property type="match status" value="1"/>
</dbReference>
<evidence type="ECO:0000256" key="7">
    <source>
        <dbReference type="SAM" id="MobiDB-lite"/>
    </source>
</evidence>
<keyword evidence="9" id="KW-1185">Reference proteome</keyword>
<proteinExistence type="inferred from homology"/>
<reference evidence="8 9" key="1">
    <citation type="submission" date="2020-07" db="EMBL/GenBank/DDBJ databases">
        <authorList>
            <person name="Feng X."/>
        </authorList>
    </citation>
    <scope>NUCLEOTIDE SEQUENCE [LARGE SCALE GENOMIC DNA]</scope>
    <source>
        <strain evidence="8 9">JCM14086</strain>
    </source>
</reference>
<evidence type="ECO:0000313" key="8">
    <source>
        <dbReference type="EMBL" id="MBC2601969.1"/>
    </source>
</evidence>
<dbReference type="HAMAP" id="MF_00514">
    <property type="entry name" value="Ribosomal_bL35"/>
    <property type="match status" value="1"/>
</dbReference>
<sequence>MQKTKKSIAKRFKVTGTGRLMRRKAGKRHLLRKKSTKQRRAMRQDQSVSKGFQKRLEKAIL</sequence>
<dbReference type="PANTHER" id="PTHR33343:SF1">
    <property type="entry name" value="LARGE RIBOSOMAL SUBUNIT PROTEIN BL35M"/>
    <property type="match status" value="1"/>
</dbReference>
<evidence type="ECO:0000256" key="6">
    <source>
        <dbReference type="RuleBase" id="RU000568"/>
    </source>
</evidence>
<evidence type="ECO:0000256" key="4">
    <source>
        <dbReference type="ARBA" id="ARBA00071664"/>
    </source>
</evidence>
<dbReference type="GO" id="GO:0015934">
    <property type="term" value="C:large ribosomal subunit"/>
    <property type="evidence" value="ECO:0007669"/>
    <property type="project" value="TreeGrafter"/>
</dbReference>
<feature type="region of interest" description="Disordered" evidence="7">
    <location>
        <begin position="23"/>
        <end position="61"/>
    </location>
</feature>
<dbReference type="PANTHER" id="PTHR33343">
    <property type="entry name" value="54S RIBOSOMAL PROTEIN BL35M"/>
    <property type="match status" value="1"/>
</dbReference>
<dbReference type="AlphaFoldDB" id="A0A7X1E4E4"/>
<evidence type="ECO:0000256" key="2">
    <source>
        <dbReference type="ARBA" id="ARBA00022980"/>
    </source>
</evidence>
<dbReference type="InterPro" id="IPR001706">
    <property type="entry name" value="Ribosomal_bL35"/>
</dbReference>
<comment type="caution">
    <text evidence="8">The sequence shown here is derived from an EMBL/GenBank/DDBJ whole genome shotgun (WGS) entry which is preliminary data.</text>
</comment>
<comment type="similarity">
    <text evidence="1 5 6">Belongs to the bacterial ribosomal protein bL35 family.</text>
</comment>
<accession>A0A7X1E4E4</accession>
<organism evidence="8 9">
    <name type="scientific">Puniceicoccus vermicola</name>
    <dbReference type="NCBI Taxonomy" id="388746"/>
    <lineage>
        <taxon>Bacteria</taxon>
        <taxon>Pseudomonadati</taxon>
        <taxon>Verrucomicrobiota</taxon>
        <taxon>Opitutia</taxon>
        <taxon>Puniceicoccales</taxon>
        <taxon>Puniceicoccaceae</taxon>
        <taxon>Puniceicoccus</taxon>
    </lineage>
</organism>
<dbReference type="InterPro" id="IPR021137">
    <property type="entry name" value="Ribosomal_bL35-like"/>
</dbReference>
<keyword evidence="3 5" id="KW-0687">Ribonucleoprotein</keyword>
<dbReference type="GO" id="GO:0003735">
    <property type="term" value="F:structural constituent of ribosome"/>
    <property type="evidence" value="ECO:0007669"/>
    <property type="project" value="InterPro"/>
</dbReference>
<dbReference type="FunFam" id="4.10.410.60:FF:000001">
    <property type="entry name" value="50S ribosomal protein L35"/>
    <property type="match status" value="1"/>
</dbReference>
<dbReference type="GO" id="GO:0006412">
    <property type="term" value="P:translation"/>
    <property type="evidence" value="ECO:0007669"/>
    <property type="project" value="UniProtKB-UniRule"/>
</dbReference>
<dbReference type="EMBL" id="JACHVA010000080">
    <property type="protein sequence ID" value="MBC2601969.1"/>
    <property type="molecule type" value="Genomic_DNA"/>
</dbReference>
<evidence type="ECO:0000256" key="5">
    <source>
        <dbReference type="HAMAP-Rule" id="MF_00514"/>
    </source>
</evidence>
<dbReference type="SUPFAM" id="SSF143034">
    <property type="entry name" value="L35p-like"/>
    <property type="match status" value="1"/>
</dbReference>
<evidence type="ECO:0000313" key="9">
    <source>
        <dbReference type="Proteomes" id="UP000525652"/>
    </source>
</evidence>
<dbReference type="PROSITE" id="PS00936">
    <property type="entry name" value="RIBOSOMAL_L35"/>
    <property type="match status" value="1"/>
</dbReference>
<dbReference type="Proteomes" id="UP000525652">
    <property type="component" value="Unassembled WGS sequence"/>
</dbReference>
<dbReference type="PRINTS" id="PR00064">
    <property type="entry name" value="RIBOSOMALL35"/>
</dbReference>
<dbReference type="RefSeq" id="WP_185692690.1">
    <property type="nucleotide sequence ID" value="NZ_JACHVA010000080.1"/>
</dbReference>
<evidence type="ECO:0000256" key="3">
    <source>
        <dbReference type="ARBA" id="ARBA00023274"/>
    </source>
</evidence>
<dbReference type="Gene3D" id="4.10.410.60">
    <property type="match status" value="1"/>
</dbReference>
<dbReference type="NCBIfam" id="TIGR00001">
    <property type="entry name" value="rpmI_bact"/>
    <property type="match status" value="1"/>
</dbReference>
<feature type="compositionally biased region" description="Basic residues" evidence="7">
    <location>
        <begin position="23"/>
        <end position="41"/>
    </location>
</feature>
<keyword evidence="2 5" id="KW-0689">Ribosomal protein</keyword>
<dbReference type="InterPro" id="IPR018265">
    <property type="entry name" value="Ribosomal_bL35_CS"/>
</dbReference>
<protein>
    <recommendedName>
        <fullName evidence="4 5">Large ribosomal subunit protein bL35</fullName>
    </recommendedName>
</protein>
<evidence type="ECO:0000256" key="1">
    <source>
        <dbReference type="ARBA" id="ARBA00006598"/>
    </source>
</evidence>
<gene>
    <name evidence="5 8" type="primary">rpmI</name>
    <name evidence="8" type="ORF">H5P30_09265</name>
</gene>